<dbReference type="GO" id="GO:0034039">
    <property type="term" value="F:8-oxo-7,8-dihydroguanine DNA N-glycosylase activity"/>
    <property type="evidence" value="ECO:0007669"/>
    <property type="project" value="TreeGrafter"/>
</dbReference>
<comment type="cofactor">
    <cofactor evidence="14">
        <name>[4Fe-4S] cluster</name>
        <dbReference type="ChEBI" id="CHEBI:49883"/>
    </cofactor>
    <text evidence="14">Binds 1 [4Fe-4S] cluster.</text>
</comment>
<dbReference type="SMART" id="SM00478">
    <property type="entry name" value="ENDO3c"/>
    <property type="match status" value="1"/>
</dbReference>
<dbReference type="InterPro" id="IPR011257">
    <property type="entry name" value="DNA_glycosylase"/>
</dbReference>
<evidence type="ECO:0000256" key="2">
    <source>
        <dbReference type="ARBA" id="ARBA00002933"/>
    </source>
</evidence>
<dbReference type="RefSeq" id="WP_110828589.1">
    <property type="nucleotide sequence ID" value="NZ_QKLU01000002.1"/>
</dbReference>
<sequence length="349" mass="40654">MNFQKEIEKWYEIHKRDLPWRHTRDAYVIWLSEIILQQTRVEQGLPYFKRFLEAYPSVKDFAAADEQQVLKLWQGLGYYSRGRNMLFTAREVEKYHEGCFPVQYEELIKLKGIGEYTAAAISSFSSGEARAVLDGNVFRVLSRYFGIDTPINSSEGKKEFTALAQELLKGQNAMVYNQAIMEFGALQCKPKSPDCIVCPLQESCYALRHKRVNDLPVKLKKLVKRNRYFNYFILKQGEKILVNKRGEGDIWQHLYDFPLLETLSEHELFNQDLDQQIRNAYGKDVLIRSLMATKHVLTHQIIYVQFFALDNYIINFNSGADIKWVSRAELDELPQPKVIAGFINAKLTK</sequence>
<comment type="function">
    <text evidence="2">Adenine glycosylase active on G-A mispairs. MutY also corrects error-prone DNA synthesis past GO lesions which are due to the oxidatively damaged form of guanine: 7,8-dihydro-8-oxoguanine (8-oxo-dGTP).</text>
</comment>
<dbReference type="Gene3D" id="3.90.79.10">
    <property type="entry name" value="Nucleoside Triphosphate Pyrophosphohydrolase"/>
    <property type="match status" value="1"/>
</dbReference>
<dbReference type="Pfam" id="PF00633">
    <property type="entry name" value="HHH"/>
    <property type="match status" value="1"/>
</dbReference>
<dbReference type="InterPro" id="IPR023170">
    <property type="entry name" value="HhH_base_excis_C"/>
</dbReference>
<evidence type="ECO:0000256" key="6">
    <source>
        <dbReference type="ARBA" id="ARBA00022485"/>
    </source>
</evidence>
<accession>A0A318UW86</accession>
<keyword evidence="6" id="KW-0004">4Fe-4S</keyword>
<organism evidence="16 17">
    <name type="scientific">Pedobacter nutrimenti</name>
    <dbReference type="NCBI Taxonomy" id="1241337"/>
    <lineage>
        <taxon>Bacteria</taxon>
        <taxon>Pseudomonadati</taxon>
        <taxon>Bacteroidota</taxon>
        <taxon>Sphingobacteriia</taxon>
        <taxon>Sphingobacteriales</taxon>
        <taxon>Sphingobacteriaceae</taxon>
        <taxon>Pedobacter</taxon>
    </lineage>
</organism>
<dbReference type="GO" id="GO:0046872">
    <property type="term" value="F:metal ion binding"/>
    <property type="evidence" value="ECO:0007669"/>
    <property type="project" value="UniProtKB-UniRule"/>
</dbReference>
<proteinExistence type="inferred from homology"/>
<evidence type="ECO:0000256" key="11">
    <source>
        <dbReference type="ARBA" id="ARBA00023014"/>
    </source>
</evidence>
<evidence type="ECO:0000256" key="12">
    <source>
        <dbReference type="ARBA" id="ARBA00023204"/>
    </source>
</evidence>
<dbReference type="EC" id="3.2.2.31" evidence="4 14"/>
<dbReference type="GO" id="GO:0000701">
    <property type="term" value="F:purine-specific mismatch base pair DNA N-glycosylase activity"/>
    <property type="evidence" value="ECO:0007669"/>
    <property type="project" value="UniProtKB-EC"/>
</dbReference>
<dbReference type="CDD" id="cd03431">
    <property type="entry name" value="NUDIX_DNA_Glycosylase_C-MutY"/>
    <property type="match status" value="1"/>
</dbReference>
<keyword evidence="7" id="KW-0479">Metal-binding</keyword>
<keyword evidence="9" id="KW-0378">Hydrolase</keyword>
<comment type="catalytic activity">
    <reaction evidence="1 14">
        <text>Hydrolyzes free adenine bases from 7,8-dihydro-8-oxoguanine:adenine mismatched double-stranded DNA, leaving an apurinic site.</text>
        <dbReference type="EC" id="3.2.2.31"/>
    </reaction>
</comment>
<keyword evidence="10 14" id="KW-0408">Iron</keyword>
<evidence type="ECO:0000256" key="1">
    <source>
        <dbReference type="ARBA" id="ARBA00000843"/>
    </source>
</evidence>
<dbReference type="InterPro" id="IPR000445">
    <property type="entry name" value="HhH_motif"/>
</dbReference>
<dbReference type="GO" id="GO:0051539">
    <property type="term" value="F:4 iron, 4 sulfur cluster binding"/>
    <property type="evidence" value="ECO:0007669"/>
    <property type="project" value="UniProtKB-UniRule"/>
</dbReference>
<feature type="domain" description="HhH-GPD" evidence="15">
    <location>
        <begin position="35"/>
        <end position="186"/>
    </location>
</feature>
<dbReference type="NCBIfam" id="TIGR01084">
    <property type="entry name" value="mutY"/>
    <property type="match status" value="1"/>
</dbReference>
<evidence type="ECO:0000256" key="5">
    <source>
        <dbReference type="ARBA" id="ARBA00022023"/>
    </source>
</evidence>
<dbReference type="OrthoDB" id="9802365at2"/>
<evidence type="ECO:0000259" key="15">
    <source>
        <dbReference type="SMART" id="SM00478"/>
    </source>
</evidence>
<gene>
    <name evidence="16" type="ORF">B0O44_102475</name>
</gene>
<dbReference type="Gene3D" id="1.10.340.30">
    <property type="entry name" value="Hypothetical protein, domain 2"/>
    <property type="match status" value="1"/>
</dbReference>
<keyword evidence="12" id="KW-0234">DNA repair</keyword>
<evidence type="ECO:0000313" key="17">
    <source>
        <dbReference type="Proteomes" id="UP000248198"/>
    </source>
</evidence>
<dbReference type="PANTHER" id="PTHR42944:SF1">
    <property type="entry name" value="ADENINE DNA GLYCOSYLASE"/>
    <property type="match status" value="1"/>
</dbReference>
<keyword evidence="11" id="KW-0411">Iron-sulfur</keyword>
<evidence type="ECO:0000256" key="3">
    <source>
        <dbReference type="ARBA" id="ARBA00008343"/>
    </source>
</evidence>
<dbReference type="Pfam" id="PF00730">
    <property type="entry name" value="HhH-GPD"/>
    <property type="match status" value="1"/>
</dbReference>
<keyword evidence="8 14" id="KW-0227">DNA damage</keyword>
<dbReference type="EMBL" id="QKLU01000002">
    <property type="protein sequence ID" value="PYF75919.1"/>
    <property type="molecule type" value="Genomic_DNA"/>
</dbReference>
<dbReference type="PANTHER" id="PTHR42944">
    <property type="entry name" value="ADENINE DNA GLYCOSYLASE"/>
    <property type="match status" value="1"/>
</dbReference>
<keyword evidence="13 14" id="KW-0326">Glycosidase</keyword>
<dbReference type="InterPro" id="IPR005760">
    <property type="entry name" value="A/G_AdeGlyc_MutY"/>
</dbReference>
<comment type="similarity">
    <text evidence="3 14">Belongs to the Nth/MutY family.</text>
</comment>
<dbReference type="GO" id="GO:0035485">
    <property type="term" value="F:adenine/guanine mispair binding"/>
    <property type="evidence" value="ECO:0007669"/>
    <property type="project" value="TreeGrafter"/>
</dbReference>
<dbReference type="SUPFAM" id="SSF55811">
    <property type="entry name" value="Nudix"/>
    <property type="match status" value="1"/>
</dbReference>
<dbReference type="SUPFAM" id="SSF48150">
    <property type="entry name" value="DNA-glycosylase"/>
    <property type="match status" value="1"/>
</dbReference>
<comment type="caution">
    <text evidence="16">The sequence shown here is derived from an EMBL/GenBank/DDBJ whole genome shotgun (WGS) entry which is preliminary data.</text>
</comment>
<dbReference type="Pfam" id="PF14815">
    <property type="entry name" value="NUDIX_4"/>
    <property type="match status" value="1"/>
</dbReference>
<dbReference type="InterPro" id="IPR044298">
    <property type="entry name" value="MIG/MutY"/>
</dbReference>
<dbReference type="AlphaFoldDB" id="A0A318UW86"/>
<name>A0A318UW86_9SPHI</name>
<evidence type="ECO:0000256" key="13">
    <source>
        <dbReference type="ARBA" id="ARBA00023295"/>
    </source>
</evidence>
<dbReference type="InterPro" id="IPR015797">
    <property type="entry name" value="NUDIX_hydrolase-like_dom_sf"/>
</dbReference>
<protein>
    <recommendedName>
        <fullName evidence="5 14">Adenine DNA glycosylase</fullName>
        <ecNumber evidence="4 14">3.2.2.31</ecNumber>
    </recommendedName>
</protein>
<dbReference type="GO" id="GO:0006284">
    <property type="term" value="P:base-excision repair"/>
    <property type="evidence" value="ECO:0007669"/>
    <property type="project" value="UniProtKB-UniRule"/>
</dbReference>
<dbReference type="GO" id="GO:0006298">
    <property type="term" value="P:mismatch repair"/>
    <property type="evidence" value="ECO:0007669"/>
    <property type="project" value="TreeGrafter"/>
</dbReference>
<evidence type="ECO:0000256" key="14">
    <source>
        <dbReference type="RuleBase" id="RU365096"/>
    </source>
</evidence>
<evidence type="ECO:0000256" key="8">
    <source>
        <dbReference type="ARBA" id="ARBA00022763"/>
    </source>
</evidence>
<dbReference type="GO" id="GO:0032357">
    <property type="term" value="F:oxidized purine DNA binding"/>
    <property type="evidence" value="ECO:0007669"/>
    <property type="project" value="TreeGrafter"/>
</dbReference>
<dbReference type="CDD" id="cd00056">
    <property type="entry name" value="ENDO3c"/>
    <property type="match status" value="1"/>
</dbReference>
<dbReference type="Gene3D" id="1.10.1670.10">
    <property type="entry name" value="Helix-hairpin-Helix base-excision DNA repair enzymes (C-terminal)"/>
    <property type="match status" value="1"/>
</dbReference>
<dbReference type="Proteomes" id="UP000248198">
    <property type="component" value="Unassembled WGS sequence"/>
</dbReference>
<evidence type="ECO:0000256" key="7">
    <source>
        <dbReference type="ARBA" id="ARBA00022723"/>
    </source>
</evidence>
<evidence type="ECO:0000313" key="16">
    <source>
        <dbReference type="EMBL" id="PYF75919.1"/>
    </source>
</evidence>
<evidence type="ECO:0000256" key="9">
    <source>
        <dbReference type="ARBA" id="ARBA00022801"/>
    </source>
</evidence>
<keyword evidence="17" id="KW-1185">Reference proteome</keyword>
<dbReference type="InterPro" id="IPR003265">
    <property type="entry name" value="HhH-GPD_domain"/>
</dbReference>
<evidence type="ECO:0000256" key="4">
    <source>
        <dbReference type="ARBA" id="ARBA00012045"/>
    </source>
</evidence>
<dbReference type="InterPro" id="IPR029119">
    <property type="entry name" value="MutY_C"/>
</dbReference>
<evidence type="ECO:0000256" key="10">
    <source>
        <dbReference type="ARBA" id="ARBA00023004"/>
    </source>
</evidence>
<reference evidence="16 17" key="1">
    <citation type="submission" date="2018-06" db="EMBL/GenBank/DDBJ databases">
        <title>Genomic Encyclopedia of Archaeal and Bacterial Type Strains, Phase II (KMG-II): from individual species to whole genera.</title>
        <authorList>
            <person name="Goeker M."/>
        </authorList>
    </citation>
    <scope>NUCLEOTIDE SEQUENCE [LARGE SCALE GENOMIC DNA]</scope>
    <source>
        <strain evidence="16 17">DSM 27372</strain>
    </source>
</reference>